<dbReference type="Pfam" id="PF00583">
    <property type="entry name" value="Acetyltransf_1"/>
    <property type="match status" value="1"/>
</dbReference>
<dbReference type="CDD" id="cd04301">
    <property type="entry name" value="NAT_SF"/>
    <property type="match status" value="1"/>
</dbReference>
<evidence type="ECO:0000313" key="4">
    <source>
        <dbReference type="EMBL" id="MBN9643849.1"/>
    </source>
</evidence>
<sequence>MPSCVIRELRISETGLLEQATLENLNAVRQRFTINDIRARPDFAHYTLLVPGRGDFGFVAEVDGQTIGVGWALFLPEDDPGYGFVDGHIPEIGLWVSATSRGQGVGRALLQRLIAAGTDRELPGLSLSVEQGNSARNLYLSCGFADVAGLEAHGVMLRELRQKPRGKIDHKKT</sequence>
<feature type="domain" description="N-acetyltransferase" evidence="3">
    <location>
        <begin position="4"/>
        <end position="161"/>
    </location>
</feature>
<keyword evidence="5" id="KW-1185">Reference proteome</keyword>
<comment type="caution">
    <text evidence="4">The sequence shown here is derived from an EMBL/GenBank/DDBJ whole genome shotgun (WGS) entry which is preliminary data.</text>
</comment>
<dbReference type="EMBL" id="JAFLEQ010000008">
    <property type="protein sequence ID" value="MBN9643849.1"/>
    <property type="molecule type" value="Genomic_DNA"/>
</dbReference>
<dbReference type="GO" id="GO:0016747">
    <property type="term" value="F:acyltransferase activity, transferring groups other than amino-acyl groups"/>
    <property type="evidence" value="ECO:0007669"/>
    <property type="project" value="InterPro"/>
</dbReference>
<dbReference type="Gene3D" id="3.40.630.30">
    <property type="match status" value="1"/>
</dbReference>
<protein>
    <submittedName>
        <fullName evidence="4">GNAT family N-acetyltransferase</fullName>
    </submittedName>
</protein>
<evidence type="ECO:0000256" key="1">
    <source>
        <dbReference type="ARBA" id="ARBA00022679"/>
    </source>
</evidence>
<reference evidence="4" key="1">
    <citation type="submission" date="2021-03" db="EMBL/GenBank/DDBJ databases">
        <authorList>
            <person name="Sun Q."/>
        </authorList>
    </citation>
    <scope>NUCLEOTIDE SEQUENCE</scope>
    <source>
        <strain evidence="4">CCM 8862</strain>
    </source>
</reference>
<organism evidence="4 5">
    <name type="scientific">Corynebacterium mendelii</name>
    <dbReference type="NCBI Taxonomy" id="2765362"/>
    <lineage>
        <taxon>Bacteria</taxon>
        <taxon>Bacillati</taxon>
        <taxon>Actinomycetota</taxon>
        <taxon>Actinomycetes</taxon>
        <taxon>Mycobacteriales</taxon>
        <taxon>Corynebacteriaceae</taxon>
        <taxon>Corynebacterium</taxon>
    </lineage>
</organism>
<dbReference type="InterPro" id="IPR000182">
    <property type="entry name" value="GNAT_dom"/>
</dbReference>
<evidence type="ECO:0000259" key="3">
    <source>
        <dbReference type="PROSITE" id="PS51186"/>
    </source>
</evidence>
<accession>A0A939ITH1</accession>
<gene>
    <name evidence="4" type="ORF">JZY06_04320</name>
</gene>
<dbReference type="PROSITE" id="PS51186">
    <property type="entry name" value="GNAT"/>
    <property type="match status" value="1"/>
</dbReference>
<dbReference type="PANTHER" id="PTHR43877:SF2">
    <property type="entry name" value="AMINOALKYLPHOSPHONATE N-ACETYLTRANSFERASE-RELATED"/>
    <property type="match status" value="1"/>
</dbReference>
<evidence type="ECO:0000256" key="2">
    <source>
        <dbReference type="ARBA" id="ARBA00023315"/>
    </source>
</evidence>
<proteinExistence type="predicted"/>
<dbReference type="PANTHER" id="PTHR43877">
    <property type="entry name" value="AMINOALKYLPHOSPHONATE N-ACETYLTRANSFERASE-RELATED-RELATED"/>
    <property type="match status" value="1"/>
</dbReference>
<name>A0A939ITH1_9CORY</name>
<dbReference type="InterPro" id="IPR016181">
    <property type="entry name" value="Acyl_CoA_acyltransferase"/>
</dbReference>
<dbReference type="SUPFAM" id="SSF55729">
    <property type="entry name" value="Acyl-CoA N-acyltransferases (Nat)"/>
    <property type="match status" value="1"/>
</dbReference>
<dbReference type="RefSeq" id="WP_207118572.1">
    <property type="nucleotide sequence ID" value="NZ_JAFLEQ010000008.1"/>
</dbReference>
<dbReference type="InterPro" id="IPR050832">
    <property type="entry name" value="Bact_Acetyltransf"/>
</dbReference>
<evidence type="ECO:0000313" key="5">
    <source>
        <dbReference type="Proteomes" id="UP000664332"/>
    </source>
</evidence>
<keyword evidence="2" id="KW-0012">Acyltransferase</keyword>
<dbReference type="AlphaFoldDB" id="A0A939ITH1"/>
<keyword evidence="1" id="KW-0808">Transferase</keyword>
<dbReference type="Proteomes" id="UP000664332">
    <property type="component" value="Unassembled WGS sequence"/>
</dbReference>